<reference evidence="3" key="1">
    <citation type="submission" date="2024-04" db="EMBL/GenBank/DDBJ databases">
        <authorList>
            <person name="Shaw F."/>
            <person name="Minotto A."/>
        </authorList>
    </citation>
    <scope>NUCLEOTIDE SEQUENCE [LARGE SCALE GENOMIC DNA]</scope>
</reference>
<name>A0ABP1E4L8_9APHY</name>
<evidence type="ECO:0000313" key="3">
    <source>
        <dbReference type="Proteomes" id="UP001497453"/>
    </source>
</evidence>
<dbReference type="Proteomes" id="UP001497453">
    <property type="component" value="Chromosome 8"/>
</dbReference>
<evidence type="ECO:0000256" key="1">
    <source>
        <dbReference type="SAM" id="MobiDB-lite"/>
    </source>
</evidence>
<organism evidence="2 3">
    <name type="scientific">Somion occarium</name>
    <dbReference type="NCBI Taxonomy" id="3059160"/>
    <lineage>
        <taxon>Eukaryota</taxon>
        <taxon>Fungi</taxon>
        <taxon>Dikarya</taxon>
        <taxon>Basidiomycota</taxon>
        <taxon>Agaricomycotina</taxon>
        <taxon>Agaricomycetes</taxon>
        <taxon>Polyporales</taxon>
        <taxon>Cerrenaceae</taxon>
        <taxon>Somion</taxon>
    </lineage>
</organism>
<evidence type="ECO:0000313" key="2">
    <source>
        <dbReference type="EMBL" id="CAL1715001.1"/>
    </source>
</evidence>
<feature type="compositionally biased region" description="Basic and acidic residues" evidence="1">
    <location>
        <begin position="9"/>
        <end position="21"/>
    </location>
</feature>
<sequence length="274" mass="30517">MRPTTGTHINKEERRNSESTKSRLPPVSQSPAVSERKSAFNERSGLNMGSQFSLLTSDRVLKRQPERISSLCSSDELRGTDDAYKSLHSALGPLPGPHISTTPTSQLELDTSSCPIQLTCPIFSPSTSTNMTLKLTLSVTPFRFKRMPPSRSESIPTACVSDVFPATKILEFSSEQRNRFICPTPNMPIYHGHFPRHYIVTMHKTKTSIGIIVILNVICNFCSHCFCRFSTATGCAVLYTHALKLLQGTGFPYFYGQFECGEEEDAQKSVDLLR</sequence>
<accession>A0ABP1E4L8</accession>
<feature type="region of interest" description="Disordered" evidence="1">
    <location>
        <begin position="1"/>
        <end position="44"/>
    </location>
</feature>
<protein>
    <submittedName>
        <fullName evidence="2">Uncharacterized protein</fullName>
    </submittedName>
</protein>
<dbReference type="EMBL" id="OZ037951">
    <property type="protein sequence ID" value="CAL1715001.1"/>
    <property type="molecule type" value="Genomic_DNA"/>
</dbReference>
<keyword evidence="3" id="KW-1185">Reference proteome</keyword>
<proteinExistence type="predicted"/>
<gene>
    <name evidence="2" type="ORF">GFSPODELE1_LOCUS10021</name>
</gene>